<dbReference type="EMBL" id="OZ035840">
    <property type="protein sequence ID" value="CAL1588666.1"/>
    <property type="molecule type" value="Genomic_DNA"/>
</dbReference>
<evidence type="ECO:0000313" key="17">
    <source>
        <dbReference type="Proteomes" id="UP001497482"/>
    </source>
</evidence>
<feature type="binding site" evidence="13">
    <location>
        <position position="409"/>
    </location>
    <ligand>
        <name>substrate</name>
    </ligand>
</feature>
<accession>A0AAV2KHT7</accession>
<dbReference type="PIRSF" id="PIRSF036442">
    <property type="entry name" value="NAGS_animal"/>
    <property type="match status" value="1"/>
</dbReference>
<evidence type="ECO:0000256" key="6">
    <source>
        <dbReference type="ARBA" id="ARBA00022946"/>
    </source>
</evidence>
<feature type="domain" description="N-acetyltransferase" evidence="15">
    <location>
        <begin position="340"/>
        <end position="491"/>
    </location>
</feature>
<reference evidence="16 17" key="1">
    <citation type="submission" date="2024-04" db="EMBL/GenBank/DDBJ databases">
        <authorList>
            <person name="Waldvogel A.-M."/>
            <person name="Schoenle A."/>
        </authorList>
    </citation>
    <scope>NUCLEOTIDE SEQUENCE [LARGE SCALE GENOMIC DNA]</scope>
</reference>
<evidence type="ECO:0000256" key="7">
    <source>
        <dbReference type="ARBA" id="ARBA00023128"/>
    </source>
</evidence>
<feature type="binding site" evidence="13">
    <location>
        <position position="366"/>
    </location>
    <ligand>
        <name>substrate</name>
    </ligand>
</feature>
<dbReference type="GO" id="GO:0006536">
    <property type="term" value="P:glutamate metabolic process"/>
    <property type="evidence" value="ECO:0007669"/>
    <property type="project" value="TreeGrafter"/>
</dbReference>
<keyword evidence="8" id="KW-0012">Acyltransferase</keyword>
<dbReference type="GO" id="GO:0006526">
    <property type="term" value="P:L-arginine biosynthetic process"/>
    <property type="evidence" value="ECO:0007669"/>
    <property type="project" value="InterPro"/>
</dbReference>
<dbReference type="Gene3D" id="3.40.1160.10">
    <property type="entry name" value="Acetylglutamate kinase-like"/>
    <property type="match status" value="1"/>
</dbReference>
<evidence type="ECO:0000256" key="11">
    <source>
        <dbReference type="ARBA" id="ARBA00058188"/>
    </source>
</evidence>
<evidence type="ECO:0000256" key="8">
    <source>
        <dbReference type="ARBA" id="ARBA00023315"/>
    </source>
</evidence>
<name>A0AAV2KHT7_KNICA</name>
<evidence type="ECO:0000256" key="12">
    <source>
        <dbReference type="ARBA" id="ARBA00071890"/>
    </source>
</evidence>
<evidence type="ECO:0000256" key="5">
    <source>
        <dbReference type="ARBA" id="ARBA00022679"/>
    </source>
</evidence>
<organism evidence="16 17">
    <name type="scientific">Knipowitschia caucasica</name>
    <name type="common">Caucasian dwarf goby</name>
    <name type="synonym">Pomatoschistus caucasicus</name>
    <dbReference type="NCBI Taxonomy" id="637954"/>
    <lineage>
        <taxon>Eukaryota</taxon>
        <taxon>Metazoa</taxon>
        <taxon>Chordata</taxon>
        <taxon>Craniata</taxon>
        <taxon>Vertebrata</taxon>
        <taxon>Euteleostomi</taxon>
        <taxon>Actinopterygii</taxon>
        <taxon>Neopterygii</taxon>
        <taxon>Teleostei</taxon>
        <taxon>Neoteleostei</taxon>
        <taxon>Acanthomorphata</taxon>
        <taxon>Gobiaria</taxon>
        <taxon>Gobiiformes</taxon>
        <taxon>Gobioidei</taxon>
        <taxon>Gobiidae</taxon>
        <taxon>Gobiinae</taxon>
        <taxon>Knipowitschia</taxon>
    </lineage>
</organism>
<dbReference type="EC" id="2.3.1.1" evidence="3"/>
<evidence type="ECO:0000256" key="3">
    <source>
        <dbReference type="ARBA" id="ARBA00012697"/>
    </source>
</evidence>
<dbReference type="FunFam" id="3.40.1160.10:FF:000026">
    <property type="entry name" value="N-acetylglutamate synthase, mitochondrial"/>
    <property type="match status" value="1"/>
</dbReference>
<dbReference type="FunFam" id="3.40.630.30:FF:000045">
    <property type="entry name" value="N-acetylglutamate synthase, mitochondrial"/>
    <property type="match status" value="1"/>
</dbReference>
<dbReference type="GO" id="GO:0004042">
    <property type="term" value="F:L-glutamate N-acetyltransferase activity"/>
    <property type="evidence" value="ECO:0007669"/>
    <property type="project" value="InterPro"/>
</dbReference>
<evidence type="ECO:0000256" key="4">
    <source>
        <dbReference type="ARBA" id="ARBA00022436"/>
    </source>
</evidence>
<dbReference type="CDD" id="cd04265">
    <property type="entry name" value="DUF619-NAGS-U"/>
    <property type="match status" value="1"/>
</dbReference>
<gene>
    <name evidence="16" type="ORF">KC01_LOCUS18423</name>
</gene>
<comment type="subunit">
    <text evidence="9">Homodimer. Homotetramer.</text>
</comment>
<evidence type="ECO:0000256" key="13">
    <source>
        <dbReference type="PIRSR" id="PIRSR036442-1"/>
    </source>
</evidence>
<dbReference type="PANTHER" id="PTHR23342:SF0">
    <property type="entry name" value="N-ACETYLGLUTAMATE SYNTHASE, MITOCHONDRIAL"/>
    <property type="match status" value="1"/>
</dbReference>
<dbReference type="SUPFAM" id="SSF53633">
    <property type="entry name" value="Carbamate kinase-like"/>
    <property type="match status" value="1"/>
</dbReference>
<evidence type="ECO:0000256" key="9">
    <source>
        <dbReference type="ARBA" id="ARBA00046824"/>
    </source>
</evidence>
<keyword evidence="5" id="KW-0808">Transferase</keyword>
<proteinExistence type="inferred from homology"/>
<comment type="function">
    <text evidence="11">Plays a role in the regulation of ureagenesis by producing the essential cofactor N-acetylglutamate (NAG), thus modulating carbamoylphosphate synthase I (CPS1) activity.</text>
</comment>
<keyword evidence="4" id="KW-0835">Urea cycle</keyword>
<dbReference type="Gene3D" id="3.40.630.30">
    <property type="match status" value="1"/>
</dbReference>
<comment type="subcellular location">
    <subcellularLocation>
        <location evidence="1">Mitochondrion matrix</location>
    </subcellularLocation>
</comment>
<keyword evidence="7" id="KW-0496">Mitochondrion</keyword>
<dbReference type="Pfam" id="PF04768">
    <property type="entry name" value="NAT"/>
    <property type="match status" value="1"/>
</dbReference>
<comment type="similarity">
    <text evidence="2">Belongs to the acetyltransferase family.</text>
</comment>
<dbReference type="PROSITE" id="PS51731">
    <property type="entry name" value="GNAT_NAGS"/>
    <property type="match status" value="1"/>
</dbReference>
<dbReference type="GO" id="GO:0005759">
    <property type="term" value="C:mitochondrial matrix"/>
    <property type="evidence" value="ECO:0007669"/>
    <property type="project" value="UniProtKB-SubCell"/>
</dbReference>
<comment type="catalytic activity">
    <reaction evidence="10">
        <text>L-glutamate + acetyl-CoA = N-acetyl-L-glutamate + CoA + H(+)</text>
        <dbReference type="Rhea" id="RHEA:24292"/>
        <dbReference type="ChEBI" id="CHEBI:15378"/>
        <dbReference type="ChEBI" id="CHEBI:29985"/>
        <dbReference type="ChEBI" id="CHEBI:44337"/>
        <dbReference type="ChEBI" id="CHEBI:57287"/>
        <dbReference type="ChEBI" id="CHEBI:57288"/>
        <dbReference type="EC" id="2.3.1.1"/>
    </reaction>
</comment>
<evidence type="ECO:0000256" key="1">
    <source>
        <dbReference type="ARBA" id="ARBA00004305"/>
    </source>
</evidence>
<evidence type="ECO:0000259" key="15">
    <source>
        <dbReference type="PROSITE" id="PS51731"/>
    </source>
</evidence>
<keyword evidence="6" id="KW-0809">Transit peptide</keyword>
<keyword evidence="17" id="KW-1185">Reference proteome</keyword>
<evidence type="ECO:0000256" key="14">
    <source>
        <dbReference type="SAM" id="MobiDB-lite"/>
    </source>
</evidence>
<dbReference type="InterPro" id="IPR011243">
    <property type="entry name" value="GlcNAc_Synth_met"/>
</dbReference>
<feature type="binding site" evidence="13">
    <location>
        <begin position="439"/>
        <end position="444"/>
    </location>
    <ligand>
        <name>substrate</name>
    </ligand>
</feature>
<dbReference type="Proteomes" id="UP001497482">
    <property type="component" value="Chromosome 18"/>
</dbReference>
<dbReference type="InterPro" id="IPR036393">
    <property type="entry name" value="AceGlu_kinase-like_sf"/>
</dbReference>
<dbReference type="GO" id="GO:0000050">
    <property type="term" value="P:urea cycle"/>
    <property type="evidence" value="ECO:0007669"/>
    <property type="project" value="UniProtKB-KW"/>
</dbReference>
<dbReference type="InterPro" id="IPR006855">
    <property type="entry name" value="Vertebrate-like_GNAT_dom"/>
</dbReference>
<dbReference type="PANTHER" id="PTHR23342">
    <property type="entry name" value="N-ACETYLGLUTAMATE SYNTHASE"/>
    <property type="match status" value="1"/>
</dbReference>
<feature type="region of interest" description="Disordered" evidence="14">
    <location>
        <begin position="21"/>
        <end position="62"/>
    </location>
</feature>
<evidence type="ECO:0000256" key="2">
    <source>
        <dbReference type="ARBA" id="ARBA00008694"/>
    </source>
</evidence>
<evidence type="ECO:0000256" key="10">
    <source>
        <dbReference type="ARBA" id="ARBA00048372"/>
    </source>
</evidence>
<sequence length="499" mass="55505">MAKVNRGSSGCRVMMAAGKYLSSPAPPASSRTAGPQQRDMLRAPRQHVSDSVGHFSSQNPNTDRHLAASRNLIYRDIKAFLNEVGGDPREARYWLQQFQRASSSQSPAFAVLEVDSSVFERRDMVQRLAFGLSFLQRMDMKPVVVMGWSGSEEDCVVGSQCSKALVERSQQLIEMLHQHSATVLPFFSAQTILLQQGSLAPPVIAVDTELLQWSLDCGTIPIVCPVGRDEQQRSVMMDSILVTAAVSRALQPHKVMFLNKCGGLRCHQNKVLGTVSLPSDLPALSSAEWLLDVDRRRVTSIATLLNCLPSESSAVITSADTLLTELFSHNGSGTLFKNGDPIHRYSSFNEINVERLLALINKSFEKNLNQDYIESLKDRLHTVYLSERYSAAAVITMEPVNGGTPYLDKFVISGYEQGQGTSHILWECIRQDLGKLFWRSRSTNKINPWYFKQCDGSFVTGSWTVFWFGLVDIRDSYSLVEHARALPDSFHGPPLCAPL</sequence>
<protein>
    <recommendedName>
        <fullName evidence="12">N-acetylglutamate synthase, mitochondrial</fullName>
        <ecNumber evidence="3">2.3.1.1</ecNumber>
    </recommendedName>
</protein>
<dbReference type="AlphaFoldDB" id="A0AAV2KHT7"/>
<evidence type="ECO:0000313" key="16">
    <source>
        <dbReference type="EMBL" id="CAL1588666.1"/>
    </source>
</evidence>